<dbReference type="GO" id="GO:0016787">
    <property type="term" value="F:hydrolase activity"/>
    <property type="evidence" value="ECO:0007669"/>
    <property type="project" value="UniProtKB-KW"/>
</dbReference>
<name>A0A9K3I3G4_HELAN</name>
<dbReference type="InterPro" id="IPR036457">
    <property type="entry name" value="PPM-type-like_dom_sf"/>
</dbReference>
<organism evidence="1 2">
    <name type="scientific">Helianthus annuus</name>
    <name type="common">Common sunflower</name>
    <dbReference type="NCBI Taxonomy" id="4232"/>
    <lineage>
        <taxon>Eukaryota</taxon>
        <taxon>Viridiplantae</taxon>
        <taxon>Streptophyta</taxon>
        <taxon>Embryophyta</taxon>
        <taxon>Tracheophyta</taxon>
        <taxon>Spermatophyta</taxon>
        <taxon>Magnoliopsida</taxon>
        <taxon>eudicotyledons</taxon>
        <taxon>Gunneridae</taxon>
        <taxon>Pentapetalae</taxon>
        <taxon>asterids</taxon>
        <taxon>campanulids</taxon>
        <taxon>Asterales</taxon>
        <taxon>Asteraceae</taxon>
        <taxon>Asteroideae</taxon>
        <taxon>Heliantheae alliance</taxon>
        <taxon>Heliantheae</taxon>
        <taxon>Helianthus</taxon>
    </lineage>
</organism>
<evidence type="ECO:0000313" key="1">
    <source>
        <dbReference type="EMBL" id="KAF5789121.1"/>
    </source>
</evidence>
<proteinExistence type="predicted"/>
<comment type="caution">
    <text evidence="1">The sequence shown here is derived from an EMBL/GenBank/DDBJ whole genome shotgun (WGS) entry which is preliminary data.</text>
</comment>
<dbReference type="PROSITE" id="PS01032">
    <property type="entry name" value="PPM_1"/>
    <property type="match status" value="1"/>
</dbReference>
<reference evidence="1" key="2">
    <citation type="submission" date="2020-06" db="EMBL/GenBank/DDBJ databases">
        <title>Helianthus annuus Genome sequencing and assembly Release 2.</title>
        <authorList>
            <person name="Gouzy J."/>
            <person name="Langlade N."/>
            <person name="Munos S."/>
        </authorList>
    </citation>
    <scope>NUCLEOTIDE SEQUENCE</scope>
    <source>
        <tissue evidence="1">Leaves</tissue>
    </source>
</reference>
<dbReference type="Gene3D" id="3.60.40.10">
    <property type="entry name" value="PPM-type phosphatase domain"/>
    <property type="match status" value="1"/>
</dbReference>
<gene>
    <name evidence="1" type="ORF">HanXRQr2_Chr09g0367161</name>
</gene>
<keyword evidence="1" id="KW-0378">Hydrolase</keyword>
<dbReference type="EMBL" id="MNCJ02000324">
    <property type="protein sequence ID" value="KAF5789121.1"/>
    <property type="molecule type" value="Genomic_DNA"/>
</dbReference>
<reference evidence="1" key="1">
    <citation type="journal article" date="2017" name="Nature">
        <title>The sunflower genome provides insights into oil metabolism, flowering and Asterid evolution.</title>
        <authorList>
            <person name="Badouin H."/>
            <person name="Gouzy J."/>
            <person name="Grassa C.J."/>
            <person name="Murat F."/>
            <person name="Staton S.E."/>
            <person name="Cottret L."/>
            <person name="Lelandais-Briere C."/>
            <person name="Owens G.L."/>
            <person name="Carrere S."/>
            <person name="Mayjonade B."/>
            <person name="Legrand L."/>
            <person name="Gill N."/>
            <person name="Kane N.C."/>
            <person name="Bowers J.E."/>
            <person name="Hubner S."/>
            <person name="Bellec A."/>
            <person name="Berard A."/>
            <person name="Berges H."/>
            <person name="Blanchet N."/>
            <person name="Boniface M.C."/>
            <person name="Brunel D."/>
            <person name="Catrice O."/>
            <person name="Chaidir N."/>
            <person name="Claudel C."/>
            <person name="Donnadieu C."/>
            <person name="Faraut T."/>
            <person name="Fievet G."/>
            <person name="Helmstetter N."/>
            <person name="King M."/>
            <person name="Knapp S.J."/>
            <person name="Lai Z."/>
            <person name="Le Paslier M.C."/>
            <person name="Lippi Y."/>
            <person name="Lorenzon L."/>
            <person name="Mandel J.R."/>
            <person name="Marage G."/>
            <person name="Marchand G."/>
            <person name="Marquand E."/>
            <person name="Bret-Mestries E."/>
            <person name="Morien E."/>
            <person name="Nambeesan S."/>
            <person name="Nguyen T."/>
            <person name="Pegot-Espagnet P."/>
            <person name="Pouilly N."/>
            <person name="Raftis F."/>
            <person name="Sallet E."/>
            <person name="Schiex T."/>
            <person name="Thomas J."/>
            <person name="Vandecasteele C."/>
            <person name="Vares D."/>
            <person name="Vear F."/>
            <person name="Vautrin S."/>
            <person name="Crespi M."/>
            <person name="Mangin B."/>
            <person name="Burke J.M."/>
            <person name="Salse J."/>
            <person name="Munos S."/>
            <person name="Vincourt P."/>
            <person name="Rieseberg L.H."/>
            <person name="Langlade N.B."/>
        </authorList>
    </citation>
    <scope>NUCLEOTIDE SEQUENCE</scope>
    <source>
        <tissue evidence="1">Leaves</tissue>
    </source>
</reference>
<protein>
    <submittedName>
        <fullName evidence="1">Uncharacterized protein</fullName>
    </submittedName>
</protein>
<evidence type="ECO:0000313" key="2">
    <source>
        <dbReference type="Proteomes" id="UP000215914"/>
    </source>
</evidence>
<dbReference type="GO" id="GO:0043169">
    <property type="term" value="F:cation binding"/>
    <property type="evidence" value="ECO:0007669"/>
    <property type="project" value="InterPro"/>
</dbReference>
<dbReference type="Gramene" id="mRNA:HanXRQr2_Chr09g0367161">
    <property type="protein sequence ID" value="mRNA:HanXRQr2_Chr09g0367161"/>
    <property type="gene ID" value="HanXRQr2_Chr09g0367161"/>
</dbReference>
<dbReference type="Proteomes" id="UP000215914">
    <property type="component" value="Unassembled WGS sequence"/>
</dbReference>
<accession>A0A9K3I3G4</accession>
<sequence>MEDVVATVPRFLKVPIQMLTGDRGVVDPLSKRLNHLTTHFFGVYDGHGGSQGIDEQVEDLGNQNKYKTTQGWSFGAARANPNFTPNFAFVGLENDAGPENAREHDNSEVRASLLVKMDVLYGAPTLYGVAK</sequence>
<dbReference type="InterPro" id="IPR000222">
    <property type="entry name" value="PP2C_BS"/>
</dbReference>
<dbReference type="AlphaFoldDB" id="A0A9K3I3G4"/>
<keyword evidence="2" id="KW-1185">Reference proteome</keyword>